<dbReference type="Proteomes" id="UP001187531">
    <property type="component" value="Unassembled WGS sequence"/>
</dbReference>
<sequence length="136" mass="15749">MQNFTEATQQKENISLAGVPAYNQAKSIEYVLVLDREKDLFLTELYQARVEDTMLGNMPNIVCIQQDIENIDTCFESKSKDSSIAKTTVEVLHKMIPVIEELKAADSFCFIFTLKFYLDFWFTTITDHVKRPVFHI</sequence>
<gene>
    <name evidence="1" type="ORF">QYM36_012816</name>
</gene>
<comment type="caution">
    <text evidence="1">The sequence shown here is derived from an EMBL/GenBank/DDBJ whole genome shotgun (WGS) entry which is preliminary data.</text>
</comment>
<dbReference type="EMBL" id="JAVRJZ010000016">
    <property type="protein sequence ID" value="KAK2711812.1"/>
    <property type="molecule type" value="Genomic_DNA"/>
</dbReference>
<evidence type="ECO:0000313" key="2">
    <source>
        <dbReference type="Proteomes" id="UP001187531"/>
    </source>
</evidence>
<reference evidence="1" key="1">
    <citation type="submission" date="2023-07" db="EMBL/GenBank/DDBJ databases">
        <title>Chromosome-level genome assembly of Artemia franciscana.</title>
        <authorList>
            <person name="Jo E."/>
        </authorList>
    </citation>
    <scope>NUCLEOTIDE SEQUENCE</scope>
    <source>
        <tissue evidence="1">Whole body</tissue>
    </source>
</reference>
<accession>A0AA88HVV4</accession>
<protein>
    <submittedName>
        <fullName evidence="1">Uncharacterized protein</fullName>
    </submittedName>
</protein>
<evidence type="ECO:0000313" key="1">
    <source>
        <dbReference type="EMBL" id="KAK2711812.1"/>
    </source>
</evidence>
<organism evidence="1 2">
    <name type="scientific">Artemia franciscana</name>
    <name type="common">Brine shrimp</name>
    <name type="synonym">Artemia sanfranciscana</name>
    <dbReference type="NCBI Taxonomy" id="6661"/>
    <lineage>
        <taxon>Eukaryota</taxon>
        <taxon>Metazoa</taxon>
        <taxon>Ecdysozoa</taxon>
        <taxon>Arthropoda</taxon>
        <taxon>Crustacea</taxon>
        <taxon>Branchiopoda</taxon>
        <taxon>Anostraca</taxon>
        <taxon>Artemiidae</taxon>
        <taxon>Artemia</taxon>
    </lineage>
</organism>
<name>A0AA88HVV4_ARTSF</name>
<keyword evidence="2" id="KW-1185">Reference proteome</keyword>
<proteinExistence type="predicted"/>
<dbReference type="AlphaFoldDB" id="A0AA88HVV4"/>